<gene>
    <name evidence="2" type="ORF">ACFP2V_12590</name>
</gene>
<name>A0ABW0XPK7_9ACTN</name>
<evidence type="ECO:0000313" key="2">
    <source>
        <dbReference type="EMBL" id="MFC5670924.1"/>
    </source>
</evidence>
<keyword evidence="3" id="KW-1185">Reference proteome</keyword>
<dbReference type="EMBL" id="JBHSPC010000032">
    <property type="protein sequence ID" value="MFC5670924.1"/>
    <property type="molecule type" value="Genomic_DNA"/>
</dbReference>
<comment type="caution">
    <text evidence="2">The sequence shown here is derived from an EMBL/GenBank/DDBJ whole genome shotgun (WGS) entry which is preliminary data.</text>
</comment>
<evidence type="ECO:0000313" key="3">
    <source>
        <dbReference type="Proteomes" id="UP001596183"/>
    </source>
</evidence>
<proteinExistence type="predicted"/>
<evidence type="ECO:0000256" key="1">
    <source>
        <dbReference type="SAM" id="MobiDB-lite"/>
    </source>
</evidence>
<sequence>MGSGGSLAGSFARPDAGFLGNVLDVRTLHDGHTVRPAGLDLTSRAVTHDVETYGLRAACEGKSFASSGDSGLCAALTRLARDADLFRCEADLDGHHEGGQAHLTPEDAGAVARAPGARELLVTQAGPTLTPEAATARAAVSSGGPTATAREGRTYPV</sequence>
<dbReference type="Gene3D" id="3.60.15.10">
    <property type="entry name" value="Ribonuclease Z/Hydroxyacylglutathione hydrolase-like"/>
    <property type="match status" value="1"/>
</dbReference>
<protein>
    <submittedName>
        <fullName evidence="2">MBL fold metallo-hydrolase</fullName>
    </submittedName>
</protein>
<accession>A0ABW0XPK7</accession>
<dbReference type="SUPFAM" id="SSF56281">
    <property type="entry name" value="Metallo-hydrolase/oxidoreductase"/>
    <property type="match status" value="1"/>
</dbReference>
<dbReference type="InterPro" id="IPR036866">
    <property type="entry name" value="RibonucZ/Hydroxyglut_hydro"/>
</dbReference>
<organism evidence="2 3">
    <name type="scientific">Streptomyces incanus</name>
    <dbReference type="NCBI Taxonomy" id="887453"/>
    <lineage>
        <taxon>Bacteria</taxon>
        <taxon>Bacillati</taxon>
        <taxon>Actinomycetota</taxon>
        <taxon>Actinomycetes</taxon>
        <taxon>Kitasatosporales</taxon>
        <taxon>Streptomycetaceae</taxon>
        <taxon>Streptomyces</taxon>
    </lineage>
</organism>
<reference evidence="3" key="1">
    <citation type="journal article" date="2019" name="Int. J. Syst. Evol. Microbiol.">
        <title>The Global Catalogue of Microorganisms (GCM) 10K type strain sequencing project: providing services to taxonomists for standard genome sequencing and annotation.</title>
        <authorList>
            <consortium name="The Broad Institute Genomics Platform"/>
            <consortium name="The Broad Institute Genome Sequencing Center for Infectious Disease"/>
            <person name="Wu L."/>
            <person name="Ma J."/>
        </authorList>
    </citation>
    <scope>NUCLEOTIDE SEQUENCE [LARGE SCALE GENOMIC DNA]</scope>
    <source>
        <strain evidence="3">JCM 13852</strain>
    </source>
</reference>
<feature type="region of interest" description="Disordered" evidence="1">
    <location>
        <begin position="132"/>
        <end position="157"/>
    </location>
</feature>
<dbReference type="Proteomes" id="UP001596183">
    <property type="component" value="Unassembled WGS sequence"/>
</dbReference>